<evidence type="ECO:0000313" key="7">
    <source>
        <dbReference type="Proteomes" id="UP000633365"/>
    </source>
</evidence>
<reference evidence="6" key="1">
    <citation type="submission" date="2021-01" db="EMBL/GenBank/DDBJ databases">
        <title>Genome public.</title>
        <authorList>
            <person name="Liu C."/>
            <person name="Sun Q."/>
        </authorList>
    </citation>
    <scope>NUCLEOTIDE SEQUENCE</scope>
    <source>
        <strain evidence="6">M6</strain>
    </source>
</reference>
<dbReference type="InterPro" id="IPR004552">
    <property type="entry name" value="AGP_acyltrans"/>
</dbReference>
<name>A0A934TYP7_9FIRM</name>
<dbReference type="GO" id="GO:0003841">
    <property type="term" value="F:1-acylglycerol-3-phosphate O-acyltransferase activity"/>
    <property type="evidence" value="ECO:0007669"/>
    <property type="project" value="UniProtKB-UniRule"/>
</dbReference>
<dbReference type="EC" id="2.3.1.51" evidence="4"/>
<dbReference type="PANTHER" id="PTHR10434:SF11">
    <property type="entry name" value="1-ACYL-SN-GLYCEROL-3-PHOSPHATE ACYLTRANSFERASE"/>
    <property type="match status" value="1"/>
</dbReference>
<dbReference type="RefSeq" id="WP_201427023.1">
    <property type="nucleotide sequence ID" value="NZ_JAEQMG010000041.1"/>
</dbReference>
<keyword evidence="4" id="KW-0594">Phospholipid biosynthesis</keyword>
<keyword evidence="2 4" id="KW-0808">Transferase</keyword>
<gene>
    <name evidence="6" type="ORF">JKK62_03755</name>
</gene>
<evidence type="ECO:0000259" key="5">
    <source>
        <dbReference type="SMART" id="SM00563"/>
    </source>
</evidence>
<keyword evidence="3 4" id="KW-0012">Acyltransferase</keyword>
<keyword evidence="7" id="KW-1185">Reference proteome</keyword>
<evidence type="ECO:0000256" key="4">
    <source>
        <dbReference type="RuleBase" id="RU361267"/>
    </source>
</evidence>
<proteinExistence type="inferred from homology"/>
<comment type="catalytic activity">
    <reaction evidence="4">
        <text>a 1-acyl-sn-glycero-3-phosphate + an acyl-CoA = a 1,2-diacyl-sn-glycero-3-phosphate + CoA</text>
        <dbReference type="Rhea" id="RHEA:19709"/>
        <dbReference type="ChEBI" id="CHEBI:57287"/>
        <dbReference type="ChEBI" id="CHEBI:57970"/>
        <dbReference type="ChEBI" id="CHEBI:58342"/>
        <dbReference type="ChEBI" id="CHEBI:58608"/>
        <dbReference type="EC" id="2.3.1.51"/>
    </reaction>
</comment>
<evidence type="ECO:0000256" key="1">
    <source>
        <dbReference type="ARBA" id="ARBA00008655"/>
    </source>
</evidence>
<dbReference type="SMART" id="SM00563">
    <property type="entry name" value="PlsC"/>
    <property type="match status" value="1"/>
</dbReference>
<dbReference type="EMBL" id="JAEQMG010000041">
    <property type="protein sequence ID" value="MBK6087776.1"/>
    <property type="molecule type" value="Genomic_DNA"/>
</dbReference>
<keyword evidence="4" id="KW-0443">Lipid metabolism</keyword>
<dbReference type="NCBIfam" id="TIGR00530">
    <property type="entry name" value="AGP_acyltrn"/>
    <property type="match status" value="1"/>
</dbReference>
<sequence>MKKRNHFYFFWRALLLPFFKLKYRMKYIGAENVPAEGAYILASNHTHAVDPIIMGMGLKRQVMFMAKEELFKNKFVGWFIRKLDAFPISRGKADTGSIKHFEKVLEEGNLMGIFIEGTRSKDGEFLPPKNGCSLIAYDTKTPVIPVCHTKIGSRLYFHYGKPLSLEEMGFDKGGAREFRNASRIIMDHIKAIREEDLASTGEKNG</sequence>
<dbReference type="CDD" id="cd07989">
    <property type="entry name" value="LPLAT_AGPAT-like"/>
    <property type="match status" value="1"/>
</dbReference>
<evidence type="ECO:0000256" key="3">
    <source>
        <dbReference type="ARBA" id="ARBA00023315"/>
    </source>
</evidence>
<dbReference type="Proteomes" id="UP000633365">
    <property type="component" value="Unassembled WGS sequence"/>
</dbReference>
<keyword evidence="4" id="KW-0444">Lipid biosynthesis</keyword>
<dbReference type="SUPFAM" id="SSF69593">
    <property type="entry name" value="Glycerol-3-phosphate (1)-acyltransferase"/>
    <property type="match status" value="1"/>
</dbReference>
<keyword evidence="4" id="KW-1208">Phospholipid metabolism</keyword>
<dbReference type="InterPro" id="IPR002123">
    <property type="entry name" value="Plipid/glycerol_acylTrfase"/>
</dbReference>
<dbReference type="Pfam" id="PF01553">
    <property type="entry name" value="Acyltransferase"/>
    <property type="match status" value="1"/>
</dbReference>
<protein>
    <recommendedName>
        <fullName evidence="4">1-acyl-sn-glycerol-3-phosphate acyltransferase</fullName>
        <ecNumber evidence="4">2.3.1.51</ecNumber>
    </recommendedName>
</protein>
<evidence type="ECO:0000313" key="6">
    <source>
        <dbReference type="EMBL" id="MBK6087776.1"/>
    </source>
</evidence>
<dbReference type="GO" id="GO:0016020">
    <property type="term" value="C:membrane"/>
    <property type="evidence" value="ECO:0007669"/>
    <property type="project" value="InterPro"/>
</dbReference>
<feature type="domain" description="Phospholipid/glycerol acyltransferase" evidence="5">
    <location>
        <begin position="39"/>
        <end position="151"/>
    </location>
</feature>
<comment type="similarity">
    <text evidence="1 4">Belongs to the 1-acyl-sn-glycerol-3-phosphate acyltransferase family.</text>
</comment>
<accession>A0A934TYP7</accession>
<dbReference type="GO" id="GO:0006654">
    <property type="term" value="P:phosphatidic acid biosynthetic process"/>
    <property type="evidence" value="ECO:0007669"/>
    <property type="project" value="TreeGrafter"/>
</dbReference>
<comment type="domain">
    <text evidence="4">The HXXXXD motif is essential for acyltransferase activity and may constitute the binding site for the phosphate moiety of the glycerol-3-phosphate.</text>
</comment>
<dbReference type="PANTHER" id="PTHR10434">
    <property type="entry name" value="1-ACYL-SN-GLYCEROL-3-PHOSPHATE ACYLTRANSFERASE"/>
    <property type="match status" value="1"/>
</dbReference>
<comment type="caution">
    <text evidence="6">The sequence shown here is derived from an EMBL/GenBank/DDBJ whole genome shotgun (WGS) entry which is preliminary data.</text>
</comment>
<evidence type="ECO:0000256" key="2">
    <source>
        <dbReference type="ARBA" id="ARBA00022679"/>
    </source>
</evidence>
<dbReference type="AlphaFoldDB" id="A0A934TYP7"/>
<organism evidence="6 7">
    <name type="scientific">Ruminococcus difficilis</name>
    <dbReference type="NCBI Taxonomy" id="2763069"/>
    <lineage>
        <taxon>Bacteria</taxon>
        <taxon>Bacillati</taxon>
        <taxon>Bacillota</taxon>
        <taxon>Clostridia</taxon>
        <taxon>Eubacteriales</taxon>
        <taxon>Oscillospiraceae</taxon>
        <taxon>Ruminococcus</taxon>
    </lineage>
</organism>